<feature type="transmembrane region" description="Helical" evidence="11">
    <location>
        <begin position="163"/>
        <end position="186"/>
    </location>
</feature>
<keyword evidence="5 11" id="KW-0812">Transmembrane</keyword>
<keyword evidence="7" id="KW-0256">Endoplasmic reticulum</keyword>
<evidence type="ECO:0000256" key="3">
    <source>
        <dbReference type="ARBA" id="ARBA00012132"/>
    </source>
</evidence>
<feature type="transmembrane region" description="Helical" evidence="11">
    <location>
        <begin position="467"/>
        <end position="485"/>
    </location>
</feature>
<feature type="compositionally biased region" description="Basic and acidic residues" evidence="10">
    <location>
        <begin position="129"/>
        <end position="140"/>
    </location>
</feature>
<dbReference type="AlphaFoldDB" id="A0A1D3D6Q1"/>
<sequence>MLRRQERRVRSRGAAGGAFSRGGPLPLAGERKTHPRETSLPQEVLPVLSPSPLCEPLFTNLWKVCGVDDFLVLLPLGCAVVAGAPSFAHLPLPPLLWGAATGFVAGCLPREAASLPEEALHARRGGLKGSRERGAPEDAATHAASAAPPATVPPSSPRRTPHAASYVVGIFLVPLFLACCSAETAASSSSLLGVMRELPSALAAASIQWTALREHRGCCCRFRELLLLGASWAAYECLFGSPGWHSHPWIGMWSCVAYCLVMQRWSRHPAGRKTLSFSEASAFTQLAAAAAVAAFLSGTFFPLFCLCFLLLVGVGGGAPSSAKALYRPLVFCAFALLEGAFLLFGRSPCIAASAEVSRAPLVWLLFFVGFEGRRARVTGMLLVVSAAGVATAFLLAALSRQKKAAASVHPLPAAAAQDGGRQKTAAKGRACAGEPAQPAVPSPLRKLFHFLLVVNVLLVLDAKDEALCVLVLGGLLWLLVAVEALRACEVFPRFSQCVGAVYAEFADARDAHGLVLTHVHLAAGVAVPCLTTACLARQGIEGGRGAPCLLGVVLVGVGDSMAALVGSHCPSPSLPRSNKTLAGLGAFVLSSWSFGSWVFARFDVASPRNSRALLTAIGAAGLFEVGRHHDVRADSTCLLANEAYTRDVDNFLLSMVGCVYYHWATWLGDP</sequence>
<name>A0A1D3D6Q1_9EIME</name>
<keyword evidence="8 11" id="KW-1133">Transmembrane helix</keyword>
<comment type="caution">
    <text evidence="12">The sequence shown here is derived from an EMBL/GenBank/DDBJ whole genome shotgun (WGS) entry which is preliminary data.</text>
</comment>
<feature type="region of interest" description="Disordered" evidence="10">
    <location>
        <begin position="123"/>
        <end position="158"/>
    </location>
</feature>
<keyword evidence="9 11" id="KW-0472">Membrane</keyword>
<evidence type="ECO:0000256" key="2">
    <source>
        <dbReference type="ARBA" id="ARBA00010794"/>
    </source>
</evidence>
<feature type="transmembrane region" description="Helical" evidence="11">
    <location>
        <begin position="324"/>
        <end position="344"/>
    </location>
</feature>
<accession>A0A1D3D6Q1</accession>
<evidence type="ECO:0000256" key="6">
    <source>
        <dbReference type="ARBA" id="ARBA00022777"/>
    </source>
</evidence>
<proteinExistence type="inferred from homology"/>
<gene>
    <name evidence="12" type="ORF">cyc_08564</name>
</gene>
<evidence type="ECO:0000256" key="10">
    <source>
        <dbReference type="SAM" id="MobiDB-lite"/>
    </source>
</evidence>
<evidence type="ECO:0000313" key="13">
    <source>
        <dbReference type="Proteomes" id="UP000095192"/>
    </source>
</evidence>
<dbReference type="InParanoid" id="A0A1D3D6Q1"/>
<feature type="transmembrane region" description="Helical" evidence="11">
    <location>
        <begin position="377"/>
        <end position="398"/>
    </location>
</feature>
<evidence type="ECO:0000256" key="7">
    <source>
        <dbReference type="ARBA" id="ARBA00022824"/>
    </source>
</evidence>
<evidence type="ECO:0000256" key="1">
    <source>
        <dbReference type="ARBA" id="ARBA00004477"/>
    </source>
</evidence>
<dbReference type="GO" id="GO:0005789">
    <property type="term" value="C:endoplasmic reticulum membrane"/>
    <property type="evidence" value="ECO:0007669"/>
    <property type="project" value="UniProtKB-SubCell"/>
</dbReference>
<reference evidence="12 13" key="1">
    <citation type="journal article" date="2016" name="BMC Genomics">
        <title>Comparative genomics reveals Cyclospora cayetanensis possesses coccidia-like metabolism and invasion components but unique surface antigens.</title>
        <authorList>
            <person name="Liu S."/>
            <person name="Wang L."/>
            <person name="Zheng H."/>
            <person name="Xu Z."/>
            <person name="Roellig D.M."/>
            <person name="Li N."/>
            <person name="Frace M.A."/>
            <person name="Tang K."/>
            <person name="Arrowood M.J."/>
            <person name="Moss D.M."/>
            <person name="Zhang L."/>
            <person name="Feng Y."/>
            <person name="Xiao L."/>
        </authorList>
    </citation>
    <scope>NUCLEOTIDE SEQUENCE [LARGE SCALE GENOMIC DNA]</scope>
    <source>
        <strain evidence="12 13">CHN_HEN01</strain>
    </source>
</reference>
<keyword evidence="13" id="KW-1185">Reference proteome</keyword>
<feature type="transmembrane region" description="Helical" evidence="11">
    <location>
        <begin position="515"/>
        <end position="536"/>
    </location>
</feature>
<dbReference type="PANTHER" id="PTHR13205">
    <property type="entry name" value="TRANSMEMBRANE PROTEIN 15-RELATED"/>
    <property type="match status" value="1"/>
</dbReference>
<evidence type="ECO:0000256" key="5">
    <source>
        <dbReference type="ARBA" id="ARBA00022692"/>
    </source>
</evidence>
<evidence type="ECO:0000256" key="8">
    <source>
        <dbReference type="ARBA" id="ARBA00022989"/>
    </source>
</evidence>
<feature type="transmembrane region" description="Helical" evidence="11">
    <location>
        <begin position="580"/>
        <end position="600"/>
    </location>
</feature>
<dbReference type="PANTHER" id="PTHR13205:SF15">
    <property type="entry name" value="DOLICHOL KINASE"/>
    <property type="match status" value="1"/>
</dbReference>
<dbReference type="GO" id="GO:0043048">
    <property type="term" value="P:dolichyl monophosphate biosynthetic process"/>
    <property type="evidence" value="ECO:0007669"/>
    <property type="project" value="TreeGrafter"/>
</dbReference>
<organism evidence="12 13">
    <name type="scientific">Cyclospora cayetanensis</name>
    <dbReference type="NCBI Taxonomy" id="88456"/>
    <lineage>
        <taxon>Eukaryota</taxon>
        <taxon>Sar</taxon>
        <taxon>Alveolata</taxon>
        <taxon>Apicomplexa</taxon>
        <taxon>Conoidasida</taxon>
        <taxon>Coccidia</taxon>
        <taxon>Eucoccidiorida</taxon>
        <taxon>Eimeriorina</taxon>
        <taxon>Eimeriidae</taxon>
        <taxon>Cyclospora</taxon>
    </lineage>
</organism>
<evidence type="ECO:0000256" key="4">
    <source>
        <dbReference type="ARBA" id="ARBA00022679"/>
    </source>
</evidence>
<feature type="transmembrane region" description="Helical" evidence="11">
    <location>
        <begin position="548"/>
        <end position="568"/>
    </location>
</feature>
<protein>
    <recommendedName>
        <fullName evidence="3">dolichol kinase</fullName>
        <ecNumber evidence="3">2.7.1.108</ecNumber>
    </recommendedName>
</protein>
<dbReference type="EC" id="2.7.1.108" evidence="3"/>
<keyword evidence="6 12" id="KW-0418">Kinase</keyword>
<feature type="region of interest" description="Disordered" evidence="10">
    <location>
        <begin position="1"/>
        <end position="43"/>
    </location>
</feature>
<comment type="similarity">
    <text evidence="2">Belongs to the polyprenol kinase family.</text>
</comment>
<evidence type="ECO:0000256" key="9">
    <source>
        <dbReference type="ARBA" id="ARBA00023136"/>
    </source>
</evidence>
<dbReference type="VEuPathDB" id="ToxoDB:cyc_08564"/>
<feature type="compositionally biased region" description="Basic residues" evidence="10">
    <location>
        <begin position="1"/>
        <end position="11"/>
    </location>
</feature>
<dbReference type="EMBL" id="JROU02000481">
    <property type="protein sequence ID" value="OEH79132.1"/>
    <property type="molecule type" value="Genomic_DNA"/>
</dbReference>
<dbReference type="GO" id="GO:0004168">
    <property type="term" value="F:dolichol kinase activity"/>
    <property type="evidence" value="ECO:0007669"/>
    <property type="project" value="UniProtKB-EC"/>
</dbReference>
<dbReference type="Proteomes" id="UP000095192">
    <property type="component" value="Unassembled WGS sequence"/>
</dbReference>
<comment type="subcellular location">
    <subcellularLocation>
        <location evidence="1">Endoplasmic reticulum membrane</location>
        <topology evidence="1">Multi-pass membrane protein</topology>
    </subcellularLocation>
</comment>
<feature type="transmembrane region" description="Helical" evidence="11">
    <location>
        <begin position="286"/>
        <end position="312"/>
    </location>
</feature>
<evidence type="ECO:0000256" key="11">
    <source>
        <dbReference type="SAM" id="Phobius"/>
    </source>
</evidence>
<dbReference type="InterPro" id="IPR032974">
    <property type="entry name" value="Polypren_kinase"/>
</dbReference>
<evidence type="ECO:0000313" key="12">
    <source>
        <dbReference type="EMBL" id="OEH79132.1"/>
    </source>
</evidence>
<keyword evidence="4" id="KW-0808">Transferase</keyword>